<evidence type="ECO:0000313" key="3">
    <source>
        <dbReference type="EMBL" id="KAL3834041.1"/>
    </source>
</evidence>
<keyword evidence="5" id="KW-1185">Reference proteome</keyword>
<feature type="domain" description="Transposase Tnp1/En/Spm-like" evidence="2">
    <location>
        <begin position="76"/>
        <end position="130"/>
    </location>
</feature>
<evidence type="ECO:0000259" key="2">
    <source>
        <dbReference type="Pfam" id="PF03017"/>
    </source>
</evidence>
<dbReference type="InterPro" id="IPR004264">
    <property type="entry name" value="Transposase_23"/>
</dbReference>
<dbReference type="AlphaFoldDB" id="A0ABD3TPP5"/>
<dbReference type="Pfam" id="PF03017">
    <property type="entry name" value="Transposase_23"/>
    <property type="match status" value="1"/>
</dbReference>
<organism evidence="4 5">
    <name type="scientific">Penstemon smallii</name>
    <dbReference type="NCBI Taxonomy" id="265156"/>
    <lineage>
        <taxon>Eukaryota</taxon>
        <taxon>Viridiplantae</taxon>
        <taxon>Streptophyta</taxon>
        <taxon>Embryophyta</taxon>
        <taxon>Tracheophyta</taxon>
        <taxon>Spermatophyta</taxon>
        <taxon>Magnoliopsida</taxon>
        <taxon>eudicotyledons</taxon>
        <taxon>Gunneridae</taxon>
        <taxon>Pentapetalae</taxon>
        <taxon>asterids</taxon>
        <taxon>lamiids</taxon>
        <taxon>Lamiales</taxon>
        <taxon>Plantaginaceae</taxon>
        <taxon>Cheloneae</taxon>
        <taxon>Penstemon</taxon>
    </lineage>
</organism>
<gene>
    <name evidence="3" type="ORF">ACJIZ3_008777</name>
    <name evidence="4" type="ORF">ACJIZ3_023667</name>
</gene>
<comment type="caution">
    <text evidence="4">The sequence shown here is derived from an EMBL/GenBank/DDBJ whole genome shotgun (WGS) entry which is preliminary data.</text>
</comment>
<accession>A0ABD3TPP5</accession>
<evidence type="ECO:0000313" key="5">
    <source>
        <dbReference type="Proteomes" id="UP001634393"/>
    </source>
</evidence>
<feature type="compositionally biased region" description="Polar residues" evidence="1">
    <location>
        <begin position="27"/>
        <end position="58"/>
    </location>
</feature>
<reference evidence="4 5" key="1">
    <citation type="submission" date="2024-12" db="EMBL/GenBank/DDBJ databases">
        <title>The unique morphological basis and parallel evolutionary history of personate flowers in Penstemon.</title>
        <authorList>
            <person name="Depatie T.H."/>
            <person name="Wessinger C.A."/>
        </authorList>
    </citation>
    <scope>NUCLEOTIDE SEQUENCE [LARGE SCALE GENOMIC DNA]</scope>
    <source>
        <strain evidence="4">WTNN_2</strain>
        <tissue evidence="4">Leaf</tissue>
    </source>
</reference>
<feature type="compositionally biased region" description="Basic and acidic residues" evidence="1">
    <location>
        <begin position="8"/>
        <end position="25"/>
    </location>
</feature>
<dbReference type="Proteomes" id="UP001634393">
    <property type="component" value="Unassembled WGS sequence"/>
</dbReference>
<dbReference type="EMBL" id="JBJXBP010000003">
    <property type="protein sequence ID" value="KAL3839076.1"/>
    <property type="molecule type" value="Genomic_DNA"/>
</dbReference>
<dbReference type="EMBL" id="JBJXBP010000004">
    <property type="protein sequence ID" value="KAL3834041.1"/>
    <property type="molecule type" value="Genomic_DNA"/>
</dbReference>
<feature type="region of interest" description="Disordered" evidence="1">
    <location>
        <begin position="1"/>
        <end position="58"/>
    </location>
</feature>
<protein>
    <recommendedName>
        <fullName evidence="2">Transposase Tnp1/En/Spm-like domain-containing protein</fullName>
    </recommendedName>
</protein>
<proteinExistence type="predicted"/>
<evidence type="ECO:0000313" key="4">
    <source>
        <dbReference type="EMBL" id="KAL3839076.1"/>
    </source>
</evidence>
<sequence>MISEYEESMAKMKESLEELKAELARMKQTSDPNTPHESLGTQQTSNQPSSSWTSTNVNDQTLQVGDDVLIKSENASKIVATGYVYGIDPSLEIGKQCLGPNWCEVNIQVVIESGEKLLRPHSNLKTIGDAYGSNIAWPCQLVQRFDLFA</sequence>
<evidence type="ECO:0000256" key="1">
    <source>
        <dbReference type="SAM" id="MobiDB-lite"/>
    </source>
</evidence>
<name>A0ABD3TPP5_9LAMI</name>